<feature type="chain" id="PRO_5021977831" description="DUF2891 domain-containing protein" evidence="1">
    <location>
        <begin position="21"/>
        <end position="366"/>
    </location>
</feature>
<evidence type="ECO:0000313" key="2">
    <source>
        <dbReference type="EMBL" id="SMO52180.1"/>
    </source>
</evidence>
<accession>A0A521C0C4</accession>
<keyword evidence="3" id="KW-1185">Reference proteome</keyword>
<sequence>MRRKLLITTLLILSTLKMFAQTELYKKENGIFKLTEAGASHFAALPLKCMQQEYPYKTGIVFFDSSLVTAPKNYHPAFYGCFDWHSSVHGHWMLVKLLKMYPNLPQAAEIRSKLKLNLTAANIEKEVQLFKNNDNKAFERTYGWSWLLQLYAELQSWNDPLGKELAANVKPLTAHFSSSYINYLQKLVYPIRVGEHTNLAFGLSLAWDYAVANNDAPLQASIKETAMRFYFNDKGCPMTWEPNGSDFLSPCLEEADLMWRILPKAEYQKWLKGFLPVLFQRNIVLEPGKVLDRTDGKLVHLDGLNLSRAWCLYGIARHAGKNKESLIQLANKHMEEALPHVASGDYAGEHWLASFAVYALTAEANK</sequence>
<organism evidence="2 3">
    <name type="scientific">Solitalea koreensis</name>
    <dbReference type="NCBI Taxonomy" id="543615"/>
    <lineage>
        <taxon>Bacteria</taxon>
        <taxon>Pseudomonadati</taxon>
        <taxon>Bacteroidota</taxon>
        <taxon>Sphingobacteriia</taxon>
        <taxon>Sphingobacteriales</taxon>
        <taxon>Sphingobacteriaceae</taxon>
        <taxon>Solitalea</taxon>
    </lineage>
</organism>
<feature type="signal peptide" evidence="1">
    <location>
        <begin position="1"/>
        <end position="20"/>
    </location>
</feature>
<dbReference type="Proteomes" id="UP000315971">
    <property type="component" value="Unassembled WGS sequence"/>
</dbReference>
<name>A0A521C0C4_9SPHI</name>
<dbReference type="EMBL" id="FXSZ01000003">
    <property type="protein sequence ID" value="SMO52180.1"/>
    <property type="molecule type" value="Genomic_DNA"/>
</dbReference>
<reference evidence="2 3" key="1">
    <citation type="submission" date="2017-05" db="EMBL/GenBank/DDBJ databases">
        <authorList>
            <person name="Varghese N."/>
            <person name="Submissions S."/>
        </authorList>
    </citation>
    <scope>NUCLEOTIDE SEQUENCE [LARGE SCALE GENOMIC DNA]</scope>
    <source>
        <strain evidence="2 3">DSM 21342</strain>
    </source>
</reference>
<dbReference type="AlphaFoldDB" id="A0A521C0C4"/>
<dbReference type="InterPro" id="IPR021365">
    <property type="entry name" value="DUF2891"/>
</dbReference>
<protein>
    <recommendedName>
        <fullName evidence="4">DUF2891 domain-containing protein</fullName>
    </recommendedName>
</protein>
<evidence type="ECO:0000256" key="1">
    <source>
        <dbReference type="SAM" id="SignalP"/>
    </source>
</evidence>
<keyword evidence="1" id="KW-0732">Signal</keyword>
<proteinExistence type="predicted"/>
<evidence type="ECO:0000313" key="3">
    <source>
        <dbReference type="Proteomes" id="UP000315971"/>
    </source>
</evidence>
<dbReference type="Pfam" id="PF11199">
    <property type="entry name" value="DUF2891"/>
    <property type="match status" value="1"/>
</dbReference>
<dbReference type="RefSeq" id="WP_221929026.1">
    <property type="nucleotide sequence ID" value="NZ_FXSZ01000003.1"/>
</dbReference>
<gene>
    <name evidence="2" type="ORF">SAMN06265350_10335</name>
</gene>
<evidence type="ECO:0008006" key="4">
    <source>
        <dbReference type="Google" id="ProtNLM"/>
    </source>
</evidence>